<accession>A0A0R3Q942</accession>
<keyword evidence="3" id="KW-1185">Reference proteome</keyword>
<organism evidence="4">
    <name type="scientific">Brugia timori</name>
    <dbReference type="NCBI Taxonomy" id="42155"/>
    <lineage>
        <taxon>Eukaryota</taxon>
        <taxon>Metazoa</taxon>
        <taxon>Ecdysozoa</taxon>
        <taxon>Nematoda</taxon>
        <taxon>Chromadorea</taxon>
        <taxon>Rhabditida</taxon>
        <taxon>Spirurina</taxon>
        <taxon>Spiruromorpha</taxon>
        <taxon>Filarioidea</taxon>
        <taxon>Onchocercidae</taxon>
        <taxon>Brugia</taxon>
    </lineage>
</organism>
<feature type="region of interest" description="Disordered" evidence="1">
    <location>
        <begin position="128"/>
        <end position="157"/>
    </location>
</feature>
<evidence type="ECO:0000313" key="2">
    <source>
        <dbReference type="EMBL" id="VDO11933.1"/>
    </source>
</evidence>
<evidence type="ECO:0000256" key="1">
    <source>
        <dbReference type="SAM" id="MobiDB-lite"/>
    </source>
</evidence>
<dbReference type="EMBL" id="UZAG01001720">
    <property type="protein sequence ID" value="VDO11933.1"/>
    <property type="molecule type" value="Genomic_DNA"/>
</dbReference>
<reference evidence="2 3" key="2">
    <citation type="submission" date="2018-11" db="EMBL/GenBank/DDBJ databases">
        <authorList>
            <consortium name="Pathogen Informatics"/>
        </authorList>
    </citation>
    <scope>NUCLEOTIDE SEQUENCE [LARGE SCALE GENOMIC DNA]</scope>
</reference>
<reference evidence="4" key="1">
    <citation type="submission" date="2017-02" db="UniProtKB">
        <authorList>
            <consortium name="WormBaseParasite"/>
        </authorList>
    </citation>
    <scope>IDENTIFICATION</scope>
</reference>
<evidence type="ECO:0000313" key="4">
    <source>
        <dbReference type="WBParaSite" id="BTMF_0000285001-mRNA-1"/>
    </source>
</evidence>
<gene>
    <name evidence="2" type="ORF">BTMF_LOCUS2172</name>
</gene>
<evidence type="ECO:0000313" key="3">
    <source>
        <dbReference type="Proteomes" id="UP000280834"/>
    </source>
</evidence>
<dbReference type="AlphaFoldDB" id="A0A0R3Q942"/>
<feature type="compositionally biased region" description="Acidic residues" evidence="1">
    <location>
        <begin position="128"/>
        <end position="148"/>
    </location>
</feature>
<dbReference type="WBParaSite" id="BTMF_0000285001-mRNA-1">
    <property type="protein sequence ID" value="BTMF_0000285001-mRNA-1"/>
    <property type="gene ID" value="BTMF_0000285001"/>
</dbReference>
<dbReference type="Proteomes" id="UP000280834">
    <property type="component" value="Unassembled WGS sequence"/>
</dbReference>
<proteinExistence type="predicted"/>
<sequence>MPPHKFLEIISYFNDDQDTEGYFFACDKSVSPLLLAKLRRFIDRMESFDLTLNNYETQTVQMIDRKKVDLLLSVNGYIGNNRFNLVEDVVLTGEILDKFFKRYRGRFWADEVNDMWFEREKISFDLDDLSDTSTSEDTDAAVEDDNSDYESATDTVE</sequence>
<protein>
    <submittedName>
        <fullName evidence="4">Pre-rRNA-processing protein TSR2 homolog</fullName>
    </submittedName>
</protein>
<name>A0A0R3Q942_9BILA</name>